<protein>
    <submittedName>
        <fullName evidence="4">Quaking_NLS domain-containing protein</fullName>
    </submittedName>
</protein>
<organism evidence="4">
    <name type="scientific">Soboliphyme baturini</name>
    <dbReference type="NCBI Taxonomy" id="241478"/>
    <lineage>
        <taxon>Eukaryota</taxon>
        <taxon>Metazoa</taxon>
        <taxon>Ecdysozoa</taxon>
        <taxon>Nematoda</taxon>
        <taxon>Enoplea</taxon>
        <taxon>Dorylaimia</taxon>
        <taxon>Dioctophymatida</taxon>
        <taxon>Dioctophymatoidea</taxon>
        <taxon>Soboliphymatidae</taxon>
        <taxon>Soboliphyme</taxon>
    </lineage>
</organism>
<proteinExistence type="predicted"/>
<dbReference type="AlphaFoldDB" id="A0A183IA79"/>
<evidence type="ECO:0000313" key="3">
    <source>
        <dbReference type="Proteomes" id="UP000270296"/>
    </source>
</evidence>
<gene>
    <name evidence="2" type="ORF">SBAD_LOCUS523</name>
</gene>
<dbReference type="Proteomes" id="UP000270296">
    <property type="component" value="Unassembled WGS sequence"/>
</dbReference>
<evidence type="ECO:0000313" key="4">
    <source>
        <dbReference type="WBParaSite" id="SBAD_0000054501-mRNA-1"/>
    </source>
</evidence>
<keyword evidence="3" id="KW-1185">Reference proteome</keyword>
<name>A0A183IA79_9BILA</name>
<reference evidence="4" key="1">
    <citation type="submission" date="2016-06" db="UniProtKB">
        <authorList>
            <consortium name="WormBaseParasite"/>
        </authorList>
    </citation>
    <scope>IDENTIFICATION</scope>
</reference>
<reference evidence="2 3" key="2">
    <citation type="submission" date="2018-11" db="EMBL/GenBank/DDBJ databases">
        <authorList>
            <consortium name="Pathogen Informatics"/>
        </authorList>
    </citation>
    <scope>NUCLEOTIDE SEQUENCE [LARGE SCALE GENOMIC DNA]</scope>
</reference>
<feature type="region of interest" description="Disordered" evidence="1">
    <location>
        <begin position="1"/>
        <end position="32"/>
    </location>
</feature>
<evidence type="ECO:0000256" key="1">
    <source>
        <dbReference type="SAM" id="MobiDB-lite"/>
    </source>
</evidence>
<dbReference type="WBParaSite" id="SBAD_0000054501-mRNA-1">
    <property type="protein sequence ID" value="SBAD_0000054501-mRNA-1"/>
    <property type="gene ID" value="SBAD_0000054501"/>
</dbReference>
<sequence>MMQEHYRPTHLQTSTSRKRRKSGRTSLEYARR</sequence>
<evidence type="ECO:0000313" key="2">
    <source>
        <dbReference type="EMBL" id="VDO84626.1"/>
    </source>
</evidence>
<dbReference type="EMBL" id="UZAM01001590">
    <property type="protein sequence ID" value="VDO84626.1"/>
    <property type="molecule type" value="Genomic_DNA"/>
</dbReference>
<accession>A0A183IA79</accession>